<dbReference type="InterPro" id="IPR003660">
    <property type="entry name" value="HAMP_dom"/>
</dbReference>
<evidence type="ECO:0000256" key="1">
    <source>
        <dbReference type="ARBA" id="ARBA00000085"/>
    </source>
</evidence>
<dbReference type="SMART" id="SM00387">
    <property type="entry name" value="HATPase_c"/>
    <property type="match status" value="1"/>
</dbReference>
<evidence type="ECO:0000259" key="12">
    <source>
        <dbReference type="PROSITE" id="PS50885"/>
    </source>
</evidence>
<dbReference type="SUPFAM" id="SSF47384">
    <property type="entry name" value="Homodimeric domain of signal transducing histidine kinase"/>
    <property type="match status" value="1"/>
</dbReference>
<dbReference type="InterPro" id="IPR003594">
    <property type="entry name" value="HATPase_dom"/>
</dbReference>
<evidence type="ECO:0000256" key="10">
    <source>
        <dbReference type="SAM" id="Phobius"/>
    </source>
</evidence>
<keyword evidence="10" id="KW-1133">Transmembrane helix</keyword>
<comment type="catalytic activity">
    <reaction evidence="1">
        <text>ATP + protein L-histidine = ADP + protein N-phospho-L-histidine.</text>
        <dbReference type="EC" id="2.7.13.3"/>
    </reaction>
</comment>
<keyword evidence="5" id="KW-0597">Phosphoprotein</keyword>
<comment type="subcellular location">
    <subcellularLocation>
        <location evidence="2">Cell membrane</location>
        <topology evidence="2">Multi-pass membrane protein</topology>
    </subcellularLocation>
</comment>
<evidence type="ECO:0000256" key="9">
    <source>
        <dbReference type="ARBA" id="ARBA00022840"/>
    </source>
</evidence>
<dbReference type="CDD" id="cd06225">
    <property type="entry name" value="HAMP"/>
    <property type="match status" value="1"/>
</dbReference>
<proteinExistence type="predicted"/>
<evidence type="ECO:0000259" key="11">
    <source>
        <dbReference type="PROSITE" id="PS50109"/>
    </source>
</evidence>
<evidence type="ECO:0000256" key="3">
    <source>
        <dbReference type="ARBA" id="ARBA00012438"/>
    </source>
</evidence>
<evidence type="ECO:0000313" key="14">
    <source>
        <dbReference type="Proteomes" id="UP000254069"/>
    </source>
</evidence>
<dbReference type="InterPro" id="IPR050980">
    <property type="entry name" value="2C_sensor_his_kinase"/>
</dbReference>
<evidence type="ECO:0000256" key="6">
    <source>
        <dbReference type="ARBA" id="ARBA00022679"/>
    </source>
</evidence>
<feature type="domain" description="HAMP" evidence="12">
    <location>
        <begin position="148"/>
        <end position="200"/>
    </location>
</feature>
<dbReference type="Gene3D" id="3.30.565.10">
    <property type="entry name" value="Histidine kinase-like ATPase, C-terminal domain"/>
    <property type="match status" value="1"/>
</dbReference>
<dbReference type="InterPro" id="IPR003661">
    <property type="entry name" value="HisK_dim/P_dom"/>
</dbReference>
<dbReference type="Pfam" id="PF00512">
    <property type="entry name" value="HisKA"/>
    <property type="match status" value="1"/>
</dbReference>
<organism evidence="13 14">
    <name type="scientific">Shewanella algae</name>
    <dbReference type="NCBI Taxonomy" id="38313"/>
    <lineage>
        <taxon>Bacteria</taxon>
        <taxon>Pseudomonadati</taxon>
        <taxon>Pseudomonadota</taxon>
        <taxon>Gammaproteobacteria</taxon>
        <taxon>Alteromonadales</taxon>
        <taxon>Shewanellaceae</taxon>
        <taxon>Shewanella</taxon>
    </lineage>
</organism>
<keyword evidence="10" id="KW-0812">Transmembrane</keyword>
<accession>A0A380AGG0</accession>
<dbReference type="Pfam" id="PF02518">
    <property type="entry name" value="HATPase_c"/>
    <property type="match status" value="1"/>
</dbReference>
<gene>
    <name evidence="13" type="primary">rstB_3</name>
    <name evidence="13" type="ORF">NCTC10738_02709</name>
</gene>
<dbReference type="EC" id="2.7.13.3" evidence="3"/>
<dbReference type="InterPro" id="IPR036097">
    <property type="entry name" value="HisK_dim/P_sf"/>
</dbReference>
<evidence type="ECO:0000313" key="13">
    <source>
        <dbReference type="EMBL" id="SUI79205.1"/>
    </source>
</evidence>
<protein>
    <recommendedName>
        <fullName evidence="3">histidine kinase</fullName>
        <ecNumber evidence="3">2.7.13.3</ecNumber>
    </recommendedName>
</protein>
<dbReference type="InterPro" id="IPR036890">
    <property type="entry name" value="HATPase_C_sf"/>
</dbReference>
<dbReference type="SMART" id="SM00304">
    <property type="entry name" value="HAMP"/>
    <property type="match status" value="1"/>
</dbReference>
<dbReference type="Gene3D" id="1.10.287.130">
    <property type="match status" value="1"/>
</dbReference>
<dbReference type="InterPro" id="IPR004358">
    <property type="entry name" value="Sig_transdc_His_kin-like_C"/>
</dbReference>
<name>A0A380AGG0_9GAMM</name>
<evidence type="ECO:0000256" key="7">
    <source>
        <dbReference type="ARBA" id="ARBA00022741"/>
    </source>
</evidence>
<keyword evidence="14" id="KW-1185">Reference proteome</keyword>
<evidence type="ECO:0000256" key="2">
    <source>
        <dbReference type="ARBA" id="ARBA00004651"/>
    </source>
</evidence>
<dbReference type="PRINTS" id="PR00344">
    <property type="entry name" value="BCTRLSENSOR"/>
</dbReference>
<dbReference type="PANTHER" id="PTHR44936">
    <property type="entry name" value="SENSOR PROTEIN CREC"/>
    <property type="match status" value="1"/>
</dbReference>
<keyword evidence="10" id="KW-0472">Membrane</keyword>
<feature type="domain" description="Histidine kinase" evidence="11">
    <location>
        <begin position="208"/>
        <end position="421"/>
    </location>
</feature>
<dbReference type="SUPFAM" id="SSF55874">
    <property type="entry name" value="ATPase domain of HSP90 chaperone/DNA topoisomerase II/histidine kinase"/>
    <property type="match status" value="1"/>
</dbReference>
<dbReference type="PROSITE" id="PS50885">
    <property type="entry name" value="HAMP"/>
    <property type="match status" value="1"/>
</dbReference>
<dbReference type="GO" id="GO:0005886">
    <property type="term" value="C:plasma membrane"/>
    <property type="evidence" value="ECO:0007669"/>
    <property type="project" value="UniProtKB-SubCell"/>
</dbReference>
<evidence type="ECO:0000256" key="5">
    <source>
        <dbReference type="ARBA" id="ARBA00022553"/>
    </source>
</evidence>
<evidence type="ECO:0000256" key="4">
    <source>
        <dbReference type="ARBA" id="ARBA00022475"/>
    </source>
</evidence>
<dbReference type="EMBL" id="UGYO01000001">
    <property type="protein sequence ID" value="SUI79205.1"/>
    <property type="molecule type" value="Genomic_DNA"/>
</dbReference>
<keyword evidence="8" id="KW-0418">Kinase</keyword>
<reference evidence="13 14" key="1">
    <citation type="submission" date="2018-06" db="EMBL/GenBank/DDBJ databases">
        <authorList>
            <consortium name="Pathogen Informatics"/>
            <person name="Doyle S."/>
        </authorList>
    </citation>
    <scope>NUCLEOTIDE SEQUENCE [LARGE SCALE GENOMIC DNA]</scope>
    <source>
        <strain evidence="13 14">NCTC10738</strain>
    </source>
</reference>
<dbReference type="GO" id="GO:0000155">
    <property type="term" value="F:phosphorelay sensor kinase activity"/>
    <property type="evidence" value="ECO:0007669"/>
    <property type="project" value="InterPro"/>
</dbReference>
<dbReference type="RefSeq" id="WP_115389879.1">
    <property type="nucleotide sequence ID" value="NZ_CAXOJE010000035.1"/>
</dbReference>
<feature type="transmembrane region" description="Helical" evidence="10">
    <location>
        <begin position="130"/>
        <end position="148"/>
    </location>
</feature>
<dbReference type="InterPro" id="IPR005467">
    <property type="entry name" value="His_kinase_dom"/>
</dbReference>
<keyword evidence="9" id="KW-0067">ATP-binding</keyword>
<keyword evidence="4" id="KW-1003">Cell membrane</keyword>
<dbReference type="CDD" id="cd00075">
    <property type="entry name" value="HATPase"/>
    <property type="match status" value="1"/>
</dbReference>
<dbReference type="AlphaFoldDB" id="A0A380AGG0"/>
<dbReference type="PANTHER" id="PTHR44936:SF10">
    <property type="entry name" value="SENSOR PROTEIN RSTB"/>
    <property type="match status" value="1"/>
</dbReference>
<keyword evidence="6 13" id="KW-0808">Transferase</keyword>
<keyword evidence="7" id="KW-0547">Nucleotide-binding</keyword>
<dbReference type="GO" id="GO:0005524">
    <property type="term" value="F:ATP binding"/>
    <property type="evidence" value="ECO:0007669"/>
    <property type="project" value="UniProtKB-KW"/>
</dbReference>
<evidence type="ECO:0000256" key="8">
    <source>
        <dbReference type="ARBA" id="ARBA00022777"/>
    </source>
</evidence>
<dbReference type="PROSITE" id="PS50109">
    <property type="entry name" value="HIS_KIN"/>
    <property type="match status" value="1"/>
</dbReference>
<sequence length="425" mass="47619">MKRLFISLYLLISLSFLGLGWTLDALWQQHDDEAELLADAPLMAMAAMLKPMPPEQRQQAIAAANVNATYPLRLFSADKITLADDGELAPGEVFTTLTNSGKQMQFIRLDQQVLMTGPIDIDPRASLRGLFTLFFYLSLAGVALVWVWPLSRDLKVLKQATQALGQAKWDTRIKLSPRSQVKPLAHTFNEMARHIGALIDNQRHLANAVSHEIRTPLARLKFALALIPNYCREGADEAARADFIAGMTEDVKEMESLLQEMLTYASLESAQTGLRQESCDLTALCRQVIDRLQSLSPIPITLDSSVAKLPFTCEPALIERALQNLLTNAQRFAESQILVTLNEEKDRVTIEVKDDGEGIPEEEQHKIFEPFVRSDTSRNSNKGFGLGLAIIKRIVERHHGEILLFSRPGETRFCIGLPKREFSRD</sequence>
<dbReference type="Proteomes" id="UP000254069">
    <property type="component" value="Unassembled WGS sequence"/>
</dbReference>
<dbReference type="CDD" id="cd00082">
    <property type="entry name" value="HisKA"/>
    <property type="match status" value="1"/>
</dbReference>
<dbReference type="SMART" id="SM00388">
    <property type="entry name" value="HisKA"/>
    <property type="match status" value="1"/>
</dbReference>